<reference evidence="2 3" key="1">
    <citation type="journal article" date="2019" name="Nat. Microbiol.">
        <title>Mediterranean grassland soil C-N compound turnover is dependent on rainfall and depth, and is mediated by genomically divergent microorganisms.</title>
        <authorList>
            <person name="Diamond S."/>
            <person name="Andeer P.F."/>
            <person name="Li Z."/>
            <person name="Crits-Christoph A."/>
            <person name="Burstein D."/>
            <person name="Anantharaman K."/>
            <person name="Lane K.R."/>
            <person name="Thomas B.C."/>
            <person name="Pan C."/>
            <person name="Northen T.R."/>
            <person name="Banfield J.F."/>
        </authorList>
    </citation>
    <scope>NUCLEOTIDE SEQUENCE [LARGE SCALE GENOMIC DNA]</scope>
    <source>
        <strain evidence="2">NP_4</strain>
    </source>
</reference>
<evidence type="ECO:0000313" key="3">
    <source>
        <dbReference type="Proteomes" id="UP000319353"/>
    </source>
</evidence>
<protein>
    <submittedName>
        <fullName evidence="2">PHP domain-containing protein</fullName>
    </submittedName>
</protein>
<feature type="domain" description="Polymerase/histidinol phosphatase N-terminal" evidence="1">
    <location>
        <begin position="6"/>
        <end position="73"/>
    </location>
</feature>
<evidence type="ECO:0000259" key="1">
    <source>
        <dbReference type="SMART" id="SM00481"/>
    </source>
</evidence>
<name>A0A537KRM5_9BACT</name>
<dbReference type="GO" id="GO:0006260">
    <property type="term" value="P:DNA replication"/>
    <property type="evidence" value="ECO:0007669"/>
    <property type="project" value="InterPro"/>
</dbReference>
<comment type="caution">
    <text evidence="2">The sequence shown here is derived from an EMBL/GenBank/DDBJ whole genome shotgun (WGS) entry which is preliminary data.</text>
</comment>
<sequence>MPSNFVHLHLHTEYSLLDGHSRIPALIARAKQLGMPAVAITDHGTMYGVIEFYLRAKEAGINPIIGVEAYVAPRTLLDRDPKLDANAFHLVLLATNLQGYRNLINLTTVAHLDGFYYKPRIDRDILARHSSGLVALSGCLRGEITQAILRGDLPAAKETAGQYREIFGPG</sequence>
<gene>
    <name evidence="2" type="ORF">E6H01_12385</name>
</gene>
<dbReference type="InterPro" id="IPR003141">
    <property type="entry name" value="Pol/His_phosphatase_N"/>
</dbReference>
<dbReference type="Proteomes" id="UP000319353">
    <property type="component" value="Unassembled WGS sequence"/>
</dbReference>
<dbReference type="AlphaFoldDB" id="A0A537KRM5"/>
<dbReference type="SUPFAM" id="SSF89550">
    <property type="entry name" value="PHP domain-like"/>
    <property type="match status" value="1"/>
</dbReference>
<dbReference type="PANTHER" id="PTHR32294:SF0">
    <property type="entry name" value="DNA POLYMERASE III SUBUNIT ALPHA"/>
    <property type="match status" value="1"/>
</dbReference>
<dbReference type="SMART" id="SM00481">
    <property type="entry name" value="POLIIIAc"/>
    <property type="match status" value="1"/>
</dbReference>
<dbReference type="GO" id="GO:0008408">
    <property type="term" value="F:3'-5' exonuclease activity"/>
    <property type="evidence" value="ECO:0007669"/>
    <property type="project" value="InterPro"/>
</dbReference>
<dbReference type="Pfam" id="PF02811">
    <property type="entry name" value="PHP"/>
    <property type="match status" value="1"/>
</dbReference>
<dbReference type="EMBL" id="VBAL01000170">
    <property type="protein sequence ID" value="TMI98407.1"/>
    <property type="molecule type" value="Genomic_DNA"/>
</dbReference>
<feature type="non-terminal residue" evidence="2">
    <location>
        <position position="170"/>
    </location>
</feature>
<dbReference type="InterPro" id="IPR004013">
    <property type="entry name" value="PHP_dom"/>
</dbReference>
<dbReference type="InterPro" id="IPR004805">
    <property type="entry name" value="DnaE2/DnaE/PolC"/>
</dbReference>
<proteinExistence type="predicted"/>
<dbReference type="PANTHER" id="PTHR32294">
    <property type="entry name" value="DNA POLYMERASE III SUBUNIT ALPHA"/>
    <property type="match status" value="1"/>
</dbReference>
<dbReference type="InterPro" id="IPR016195">
    <property type="entry name" value="Pol/histidinol_Pase-like"/>
</dbReference>
<accession>A0A537KRM5</accession>
<organism evidence="2 3">
    <name type="scientific">Candidatus Segetimicrobium genomatis</name>
    <dbReference type="NCBI Taxonomy" id="2569760"/>
    <lineage>
        <taxon>Bacteria</taxon>
        <taxon>Bacillati</taxon>
        <taxon>Candidatus Sysuimicrobiota</taxon>
        <taxon>Candidatus Sysuimicrobiia</taxon>
        <taxon>Candidatus Sysuimicrobiales</taxon>
        <taxon>Candidatus Segetimicrobiaceae</taxon>
        <taxon>Candidatus Segetimicrobium</taxon>
    </lineage>
</organism>
<dbReference type="Gene3D" id="3.20.20.140">
    <property type="entry name" value="Metal-dependent hydrolases"/>
    <property type="match status" value="1"/>
</dbReference>
<evidence type="ECO:0000313" key="2">
    <source>
        <dbReference type="EMBL" id="TMI98407.1"/>
    </source>
</evidence>